<keyword evidence="2" id="KW-1185">Reference proteome</keyword>
<accession>A0ACB9RYF1</accession>
<organism evidence="1 2">
    <name type="scientific">Melastoma candidum</name>
    <dbReference type="NCBI Taxonomy" id="119954"/>
    <lineage>
        <taxon>Eukaryota</taxon>
        <taxon>Viridiplantae</taxon>
        <taxon>Streptophyta</taxon>
        <taxon>Embryophyta</taxon>
        <taxon>Tracheophyta</taxon>
        <taxon>Spermatophyta</taxon>
        <taxon>Magnoliopsida</taxon>
        <taxon>eudicotyledons</taxon>
        <taxon>Gunneridae</taxon>
        <taxon>Pentapetalae</taxon>
        <taxon>rosids</taxon>
        <taxon>malvids</taxon>
        <taxon>Myrtales</taxon>
        <taxon>Melastomataceae</taxon>
        <taxon>Melastomatoideae</taxon>
        <taxon>Melastomateae</taxon>
        <taxon>Melastoma</taxon>
    </lineage>
</organism>
<proteinExistence type="predicted"/>
<evidence type="ECO:0000313" key="1">
    <source>
        <dbReference type="EMBL" id="KAI4383950.1"/>
    </source>
</evidence>
<sequence>MGFLDPEDMIFVVCCGILRAFKVIVTDPDSVLGSQTREVKEVGPDGHEVTNVVPVVSEEVKEALIRNSKRRMTSQPSKIRADIEMRSLQLDGVLHIKDAMRKAEAVGNDECPVRIKLVAPPLYVLTTQTLDKERGLAILNKAIEACSIAIEKKNGKLVVKEPPRMVSDGRISCWPSTWLCLTVRIRRIKKFLNLYNLLVFLEVGSRSCRLRDLQVILTEGYSNISLKYLGQIRLEL</sequence>
<dbReference type="EMBL" id="CM042882">
    <property type="protein sequence ID" value="KAI4383950.1"/>
    <property type="molecule type" value="Genomic_DNA"/>
</dbReference>
<gene>
    <name evidence="1" type="ORF">MLD38_009728</name>
</gene>
<dbReference type="Proteomes" id="UP001057402">
    <property type="component" value="Chromosome 3"/>
</dbReference>
<reference evidence="2" key="1">
    <citation type="journal article" date="2023" name="Front. Plant Sci.">
        <title>Chromosomal-level genome assembly of Melastoma candidum provides insights into trichome evolution.</title>
        <authorList>
            <person name="Zhong Y."/>
            <person name="Wu W."/>
            <person name="Sun C."/>
            <person name="Zou P."/>
            <person name="Liu Y."/>
            <person name="Dai S."/>
            <person name="Zhou R."/>
        </authorList>
    </citation>
    <scope>NUCLEOTIDE SEQUENCE [LARGE SCALE GENOMIC DNA]</scope>
</reference>
<evidence type="ECO:0000313" key="2">
    <source>
        <dbReference type="Proteomes" id="UP001057402"/>
    </source>
</evidence>
<protein>
    <submittedName>
        <fullName evidence="1">Uncharacterized protein</fullName>
    </submittedName>
</protein>
<comment type="caution">
    <text evidence="1">The sequence shown here is derived from an EMBL/GenBank/DDBJ whole genome shotgun (WGS) entry which is preliminary data.</text>
</comment>
<name>A0ACB9RYF1_9MYRT</name>